<dbReference type="Proteomes" id="UP000321807">
    <property type="component" value="Chromosome"/>
</dbReference>
<organism evidence="2 3">
    <name type="scientific">Rhodanobacter glycinis</name>
    <dbReference type="NCBI Taxonomy" id="582702"/>
    <lineage>
        <taxon>Bacteria</taxon>
        <taxon>Pseudomonadati</taxon>
        <taxon>Pseudomonadota</taxon>
        <taxon>Gammaproteobacteria</taxon>
        <taxon>Lysobacterales</taxon>
        <taxon>Rhodanobacteraceae</taxon>
        <taxon>Rhodanobacter</taxon>
    </lineage>
</organism>
<dbReference type="Pfam" id="PF22479">
    <property type="entry name" value="Pam3_gp18"/>
    <property type="match status" value="1"/>
</dbReference>
<sequence>MSVSLFEIPLSAQSQSLQITLANVVYQLTVQWRNAAGWILDIASMTGDPIIQGVPLVTGVDLLAQYRYLGIGGSLVVSTDADPDAVPAYENLGTTSHLYFAVQS</sequence>
<dbReference type="InterPro" id="IPR054252">
    <property type="entry name" value="Pam3_gp18"/>
</dbReference>
<reference evidence="2 3" key="1">
    <citation type="submission" date="2019-08" db="EMBL/GenBank/DDBJ databases">
        <title>Complete genome sequence of Rhodanobacter glycinis strain T01E-68 isolated from tomato root.</title>
        <authorList>
            <person name="Weon H.-Y."/>
            <person name="Lee S.A."/>
        </authorList>
    </citation>
    <scope>NUCLEOTIDE SEQUENCE [LARGE SCALE GENOMIC DNA]</scope>
    <source>
        <strain evidence="2 3">T01E-68</strain>
    </source>
</reference>
<dbReference type="AlphaFoldDB" id="A0A5B9DY96"/>
<accession>A0A5B9DY96</accession>
<dbReference type="RefSeq" id="WP_147627122.1">
    <property type="nucleotide sequence ID" value="NZ_CP042807.1"/>
</dbReference>
<evidence type="ECO:0000313" key="2">
    <source>
        <dbReference type="EMBL" id="QEE24529.1"/>
    </source>
</evidence>
<dbReference type="EMBL" id="CP042807">
    <property type="protein sequence ID" value="QEE24529.1"/>
    <property type="molecule type" value="Genomic_DNA"/>
</dbReference>
<dbReference type="KEGG" id="rgl:CS053_08450"/>
<evidence type="ECO:0000313" key="3">
    <source>
        <dbReference type="Proteomes" id="UP000321807"/>
    </source>
</evidence>
<evidence type="ECO:0000259" key="1">
    <source>
        <dbReference type="Pfam" id="PF22479"/>
    </source>
</evidence>
<proteinExistence type="predicted"/>
<name>A0A5B9DY96_9GAMM</name>
<feature type="domain" description="Cyanophage baseplate Pam3 plug gp18" evidence="1">
    <location>
        <begin position="6"/>
        <end position="101"/>
    </location>
</feature>
<gene>
    <name evidence="2" type="ORF">CS053_08450</name>
</gene>
<protein>
    <recommendedName>
        <fullName evidence="1">Cyanophage baseplate Pam3 plug gp18 domain-containing protein</fullName>
    </recommendedName>
</protein>